<protein>
    <submittedName>
        <fullName evidence="3">Uncharacterized protein</fullName>
    </submittedName>
</protein>
<dbReference type="Gene3D" id="1.10.287.1490">
    <property type="match status" value="1"/>
</dbReference>
<feature type="coiled-coil region" evidence="1">
    <location>
        <begin position="94"/>
        <end position="121"/>
    </location>
</feature>
<keyword evidence="2" id="KW-1133">Transmembrane helix</keyword>
<organism evidence="3">
    <name type="scientific">marine metagenome</name>
    <dbReference type="NCBI Taxonomy" id="408172"/>
    <lineage>
        <taxon>unclassified sequences</taxon>
        <taxon>metagenomes</taxon>
        <taxon>ecological metagenomes</taxon>
    </lineage>
</organism>
<proteinExistence type="predicted"/>
<evidence type="ECO:0000256" key="2">
    <source>
        <dbReference type="SAM" id="Phobius"/>
    </source>
</evidence>
<keyword evidence="2" id="KW-0812">Transmembrane</keyword>
<reference evidence="3" key="1">
    <citation type="submission" date="2018-05" db="EMBL/GenBank/DDBJ databases">
        <authorList>
            <person name="Lanie J.A."/>
            <person name="Ng W.-L."/>
            <person name="Kazmierczak K.M."/>
            <person name="Andrzejewski T.M."/>
            <person name="Davidsen T.M."/>
            <person name="Wayne K.J."/>
            <person name="Tettelin H."/>
            <person name="Glass J.I."/>
            <person name="Rusch D."/>
            <person name="Podicherti R."/>
            <person name="Tsui H.-C.T."/>
            <person name="Winkler M.E."/>
        </authorList>
    </citation>
    <scope>NUCLEOTIDE SEQUENCE</scope>
</reference>
<dbReference type="EMBL" id="UINC01150839">
    <property type="protein sequence ID" value="SVD44099.1"/>
    <property type="molecule type" value="Genomic_DNA"/>
</dbReference>
<dbReference type="AlphaFoldDB" id="A0A382VCB3"/>
<feature type="transmembrane region" description="Helical" evidence="2">
    <location>
        <begin position="21"/>
        <end position="45"/>
    </location>
</feature>
<evidence type="ECO:0000313" key="3">
    <source>
        <dbReference type="EMBL" id="SVD44099.1"/>
    </source>
</evidence>
<accession>A0A382VCB3</accession>
<keyword evidence="1" id="KW-0175">Coiled coil</keyword>
<name>A0A382VCB3_9ZZZZ</name>
<gene>
    <name evidence="3" type="ORF">METZ01_LOCUS396953</name>
</gene>
<sequence>MAKNKVVDAESAVEEMKNKKFGLSIQNIIALVTVLSTGIAGWYSFTGRIDGLEEIVTGFADASDIELVTTKLESYDEDIKYLRDKLDNLKTPKVKSYDKDVANLTNEIKGLKREIKKLEELLKDPLADFK</sequence>
<evidence type="ECO:0000256" key="1">
    <source>
        <dbReference type="SAM" id="Coils"/>
    </source>
</evidence>
<keyword evidence="2" id="KW-0472">Membrane</keyword>